<dbReference type="EMBL" id="UOFB01000127">
    <property type="protein sequence ID" value="VAW46232.1"/>
    <property type="molecule type" value="Genomic_DNA"/>
</dbReference>
<feature type="non-terminal residue" evidence="1">
    <location>
        <position position="1"/>
    </location>
</feature>
<reference evidence="1" key="1">
    <citation type="submission" date="2018-06" db="EMBL/GenBank/DDBJ databases">
        <authorList>
            <person name="Zhirakovskaya E."/>
        </authorList>
    </citation>
    <scope>NUCLEOTIDE SEQUENCE</scope>
</reference>
<dbReference type="AlphaFoldDB" id="A0A3B0W4P9"/>
<evidence type="ECO:0000313" key="1">
    <source>
        <dbReference type="EMBL" id="VAW46232.1"/>
    </source>
</evidence>
<organism evidence="1">
    <name type="scientific">hydrothermal vent metagenome</name>
    <dbReference type="NCBI Taxonomy" id="652676"/>
    <lineage>
        <taxon>unclassified sequences</taxon>
        <taxon>metagenomes</taxon>
        <taxon>ecological metagenomes</taxon>
    </lineage>
</organism>
<gene>
    <name evidence="1" type="ORF">MNBD_GAMMA04-282</name>
</gene>
<accession>A0A3B0W4P9</accession>
<protein>
    <submittedName>
        <fullName evidence="1">Uncharacterized protein</fullName>
    </submittedName>
</protein>
<sequence>FAKDLGRLFANLGARVRKEESTIYNKYNELVD</sequence>
<proteinExistence type="predicted"/>
<name>A0A3B0W4P9_9ZZZZ</name>